<dbReference type="InterPro" id="IPR016181">
    <property type="entry name" value="Acyl_CoA_acyltransferase"/>
</dbReference>
<accession>A0ABV7CCH5</accession>
<dbReference type="RefSeq" id="WP_123014626.1">
    <property type="nucleotide sequence ID" value="NZ_AP024912.1"/>
</dbReference>
<proteinExistence type="predicted"/>
<evidence type="ECO:0000313" key="2">
    <source>
        <dbReference type="Proteomes" id="UP001595384"/>
    </source>
</evidence>
<dbReference type="Gene3D" id="3.40.630.30">
    <property type="match status" value="1"/>
</dbReference>
<evidence type="ECO:0000313" key="1">
    <source>
        <dbReference type="EMBL" id="MFC3024109.1"/>
    </source>
</evidence>
<evidence type="ECO:0008006" key="3">
    <source>
        <dbReference type="Google" id="ProtNLM"/>
    </source>
</evidence>
<name>A0ABV7CCH5_9VIBR</name>
<sequence>MNELSHQTLTAFADADLCSFDLHTLTLDKAQAHQWLRAELLDEWHELNQPDVMQARHQFFNIKHTTADDYQEHWIELNHTQSILCGIRHKGLSSDHPFVQIKPNFVIEHPQQLADIQKATAPLFRVFNPKHLVFWSAKPWYQCRIEAHYVAADASTIIAQPAWPQEHHIELRAVKHHDYYTWYQAMYTELHRDQPDFKNRVQPNDLALLQQAQHQSLLFFIYYKQHKVGLISAERSPLLGHQGLYLNEILLDKHWRGVGLAKAAQKRFIVQNASKNDVIWGTINANNLPSLNTAYANQRRSVRYECFFPINDLYE</sequence>
<protein>
    <recommendedName>
        <fullName evidence="3">N-acetyltransferase</fullName>
    </recommendedName>
</protein>
<dbReference type="EMBL" id="JBHRSE010000061">
    <property type="protein sequence ID" value="MFC3024109.1"/>
    <property type="molecule type" value="Genomic_DNA"/>
</dbReference>
<dbReference type="Proteomes" id="UP001595384">
    <property type="component" value="Unassembled WGS sequence"/>
</dbReference>
<gene>
    <name evidence="1" type="ORF">ACFODT_09735</name>
</gene>
<dbReference type="SUPFAM" id="SSF55729">
    <property type="entry name" value="Acyl-CoA N-acyltransferases (Nat)"/>
    <property type="match status" value="1"/>
</dbReference>
<comment type="caution">
    <text evidence="1">The sequence shown here is derived from an EMBL/GenBank/DDBJ whole genome shotgun (WGS) entry which is preliminary data.</text>
</comment>
<keyword evidence="2" id="KW-1185">Reference proteome</keyword>
<reference evidence="2" key="1">
    <citation type="journal article" date="2019" name="Int. J. Syst. Evol. Microbiol.">
        <title>The Global Catalogue of Microorganisms (GCM) 10K type strain sequencing project: providing services to taxonomists for standard genome sequencing and annotation.</title>
        <authorList>
            <consortium name="The Broad Institute Genomics Platform"/>
            <consortium name="The Broad Institute Genome Sequencing Center for Infectious Disease"/>
            <person name="Wu L."/>
            <person name="Ma J."/>
        </authorList>
    </citation>
    <scope>NUCLEOTIDE SEQUENCE [LARGE SCALE GENOMIC DNA]</scope>
    <source>
        <strain evidence="2">KCTC 62784</strain>
    </source>
</reference>
<organism evidence="1 2">
    <name type="scientific">Vibrio zhugei</name>
    <dbReference type="NCBI Taxonomy" id="2479546"/>
    <lineage>
        <taxon>Bacteria</taxon>
        <taxon>Pseudomonadati</taxon>
        <taxon>Pseudomonadota</taxon>
        <taxon>Gammaproteobacteria</taxon>
        <taxon>Vibrionales</taxon>
        <taxon>Vibrionaceae</taxon>
        <taxon>Vibrio</taxon>
    </lineage>
</organism>